<evidence type="ECO:0008006" key="4">
    <source>
        <dbReference type="Google" id="ProtNLM"/>
    </source>
</evidence>
<keyword evidence="1" id="KW-0802">TPR repeat</keyword>
<name>A0A917GIX2_9FLAO</name>
<dbReference type="Gene3D" id="1.25.40.10">
    <property type="entry name" value="Tetratricopeptide repeat domain"/>
    <property type="match status" value="1"/>
</dbReference>
<accession>A0A917GIX2</accession>
<evidence type="ECO:0000256" key="1">
    <source>
        <dbReference type="PROSITE-ProRule" id="PRU00339"/>
    </source>
</evidence>
<dbReference type="Proteomes" id="UP000625976">
    <property type="component" value="Unassembled WGS sequence"/>
</dbReference>
<evidence type="ECO:0000313" key="2">
    <source>
        <dbReference type="EMBL" id="GGG47244.1"/>
    </source>
</evidence>
<comment type="caution">
    <text evidence="2">The sequence shown here is derived from an EMBL/GenBank/DDBJ whole genome shotgun (WGS) entry which is preliminary data.</text>
</comment>
<reference evidence="2" key="1">
    <citation type="journal article" date="2014" name="Int. J. Syst. Evol. Microbiol.">
        <title>Complete genome sequence of Corynebacterium casei LMG S-19264T (=DSM 44701T), isolated from a smear-ripened cheese.</title>
        <authorList>
            <consortium name="US DOE Joint Genome Institute (JGI-PGF)"/>
            <person name="Walter F."/>
            <person name="Albersmeier A."/>
            <person name="Kalinowski J."/>
            <person name="Ruckert C."/>
        </authorList>
    </citation>
    <scope>NUCLEOTIDE SEQUENCE</scope>
    <source>
        <strain evidence="2">CGMCC 1.12751</strain>
    </source>
</reference>
<dbReference type="SUPFAM" id="SSF48452">
    <property type="entry name" value="TPR-like"/>
    <property type="match status" value="1"/>
</dbReference>
<organism evidence="2 3">
    <name type="scientific">Bizionia arctica</name>
    <dbReference type="NCBI Taxonomy" id="1495645"/>
    <lineage>
        <taxon>Bacteria</taxon>
        <taxon>Pseudomonadati</taxon>
        <taxon>Bacteroidota</taxon>
        <taxon>Flavobacteriia</taxon>
        <taxon>Flavobacteriales</taxon>
        <taxon>Flavobacteriaceae</taxon>
        <taxon>Bizionia</taxon>
    </lineage>
</organism>
<keyword evidence="3" id="KW-1185">Reference proteome</keyword>
<dbReference type="RefSeq" id="WP_188464072.1">
    <property type="nucleotide sequence ID" value="NZ_BMFQ01000002.1"/>
</dbReference>
<dbReference type="PANTHER" id="PTHR12558">
    <property type="entry name" value="CELL DIVISION CYCLE 16,23,27"/>
    <property type="match status" value="1"/>
</dbReference>
<dbReference type="PANTHER" id="PTHR12558:SF13">
    <property type="entry name" value="CELL DIVISION CYCLE PROTEIN 27 HOMOLOG"/>
    <property type="match status" value="1"/>
</dbReference>
<evidence type="ECO:0000313" key="3">
    <source>
        <dbReference type="Proteomes" id="UP000625976"/>
    </source>
</evidence>
<sequence>MPENVAGKHILPNYSKQEILEELDRILSSDLFSRSSVLSNFLKFIVEETLASRTDSLKEYIIAVNGLGKSANFNPQTNATIRINAGRLRRLLHTYYLEAGMTDPIKIEVIKGSYVPVFRSHIITSKADIQGKSDSPSNTKANTYSRSKLTLAILPFRNLLPSDEYQFFVDGFGEELTRIFSNSEEIAVVAHFSTLKYATHIEDIRIVGADLGVHYVIVGSVKRSATKIRVNVGLVETMNGMQIWSKDYSHDLQKDKTIDIQDQINDDVFALLSGQYGLIINDTVRLVGGEMKQDLQTFDAILWFNLTQITHSEADCILCRKALEKALLKDPNNVMCLIILGDLNLFTYSLGYKTVEDPIAEALKLLDKALSIAPASQFGNITRGWANVYLGKKNEAIEALDYSMQLGPLSPSIKSTLGFAYNCIGEYKRGLVLLKEALNLNPYCPWWCYLGFYFAYYQNGEYEEALHYTQKMKASEDVYIIPLLIAAAKGQLGLILDSKPEVALLNEKFPEILANLKLYLSSFLLDETLVDNIIFSAKKTGVNIT</sequence>
<reference evidence="2" key="2">
    <citation type="submission" date="2020-09" db="EMBL/GenBank/DDBJ databases">
        <authorList>
            <person name="Sun Q."/>
            <person name="Zhou Y."/>
        </authorList>
    </citation>
    <scope>NUCLEOTIDE SEQUENCE</scope>
    <source>
        <strain evidence="2">CGMCC 1.12751</strain>
    </source>
</reference>
<gene>
    <name evidence="2" type="ORF">GCM10010976_18350</name>
</gene>
<dbReference type="PROSITE" id="PS50005">
    <property type="entry name" value="TPR"/>
    <property type="match status" value="1"/>
</dbReference>
<proteinExistence type="predicted"/>
<dbReference type="Gene3D" id="3.40.50.10070">
    <property type="entry name" value="TolB, N-terminal domain"/>
    <property type="match status" value="1"/>
</dbReference>
<feature type="repeat" description="TPR" evidence="1">
    <location>
        <begin position="411"/>
        <end position="444"/>
    </location>
</feature>
<dbReference type="InterPro" id="IPR019734">
    <property type="entry name" value="TPR_rpt"/>
</dbReference>
<dbReference type="InterPro" id="IPR011990">
    <property type="entry name" value="TPR-like_helical_dom_sf"/>
</dbReference>
<protein>
    <recommendedName>
        <fullName evidence="4">Tetratricopeptide repeat protein</fullName>
    </recommendedName>
</protein>
<dbReference type="AlphaFoldDB" id="A0A917GIX2"/>
<dbReference type="EMBL" id="BMFQ01000002">
    <property type="protein sequence ID" value="GGG47244.1"/>
    <property type="molecule type" value="Genomic_DNA"/>
</dbReference>